<dbReference type="EMBL" id="WBXO01000002">
    <property type="protein sequence ID" value="KAB2953932.1"/>
    <property type="molecule type" value="Genomic_DNA"/>
</dbReference>
<evidence type="ECO:0000313" key="2">
    <source>
        <dbReference type="Proteomes" id="UP000468766"/>
    </source>
</evidence>
<proteinExistence type="predicted"/>
<comment type="caution">
    <text evidence="1">The sequence shown here is derived from an EMBL/GenBank/DDBJ whole genome shotgun (WGS) entry which is preliminary data.</text>
</comment>
<dbReference type="RefSeq" id="WP_151619054.1">
    <property type="nucleotide sequence ID" value="NZ_WBXO01000002.1"/>
</dbReference>
<accession>A0A6I0F520</accession>
<dbReference type="Proteomes" id="UP000468766">
    <property type="component" value="Unassembled WGS sequence"/>
</dbReference>
<dbReference type="SUPFAM" id="SSF54913">
    <property type="entry name" value="GlnB-like"/>
    <property type="match status" value="1"/>
</dbReference>
<organism evidence="1 2">
    <name type="scientific">Heliorestis acidaminivorans</name>
    <dbReference type="NCBI Taxonomy" id="553427"/>
    <lineage>
        <taxon>Bacteria</taxon>
        <taxon>Bacillati</taxon>
        <taxon>Bacillota</taxon>
        <taxon>Clostridia</taxon>
        <taxon>Eubacteriales</taxon>
        <taxon>Heliobacteriaceae</taxon>
        <taxon>Heliorestis</taxon>
    </lineage>
</organism>
<keyword evidence="2" id="KW-1185">Reference proteome</keyword>
<dbReference type="Gene3D" id="3.30.70.120">
    <property type="match status" value="1"/>
</dbReference>
<gene>
    <name evidence="1" type="ORF">F9B85_04830</name>
</gene>
<dbReference type="Pfam" id="PF00543">
    <property type="entry name" value="P-II"/>
    <property type="match status" value="1"/>
</dbReference>
<reference evidence="1 2" key="1">
    <citation type="submission" date="2019-10" db="EMBL/GenBank/DDBJ databases">
        <title>Whole-genome sequence of the extremophile Heliorestis acidaminivorans DSM 24790.</title>
        <authorList>
            <person name="Kyndt J.A."/>
            <person name="Meyer T.E."/>
        </authorList>
    </citation>
    <scope>NUCLEOTIDE SEQUENCE [LARGE SCALE GENOMIC DNA]</scope>
    <source>
        <strain evidence="1 2">DSM 24790</strain>
    </source>
</reference>
<protein>
    <submittedName>
        <fullName evidence="1">P-II family nitrogen regulator</fullName>
    </submittedName>
</protein>
<name>A0A6I0F520_9FIRM</name>
<dbReference type="InterPro" id="IPR002187">
    <property type="entry name" value="N-reg_PII"/>
</dbReference>
<dbReference type="SMART" id="SM00938">
    <property type="entry name" value="P-II"/>
    <property type="match status" value="1"/>
</dbReference>
<dbReference type="InterPro" id="IPR011322">
    <property type="entry name" value="N-reg_PII-like_a/b"/>
</dbReference>
<dbReference type="GO" id="GO:0006808">
    <property type="term" value="P:regulation of nitrogen utilization"/>
    <property type="evidence" value="ECO:0007669"/>
    <property type="project" value="InterPro"/>
</dbReference>
<dbReference type="GO" id="GO:0030234">
    <property type="term" value="F:enzyme regulator activity"/>
    <property type="evidence" value="ECO:0007669"/>
    <property type="project" value="InterPro"/>
</dbReference>
<dbReference type="PROSITE" id="PS51343">
    <property type="entry name" value="PII_GLNB_DOM"/>
    <property type="match status" value="1"/>
</dbReference>
<dbReference type="AlphaFoldDB" id="A0A6I0F520"/>
<sequence>MQVNSHDLIVTIVKKGWSERIIKASKAAGSEGATILYGRGTGIHEQKKLLGIPIEPEKEIILTVIAKCKTDQVLEAIMEAGQLKKPATGISFVLSLDKVVGIAHLLNKCD</sequence>
<evidence type="ECO:0000313" key="1">
    <source>
        <dbReference type="EMBL" id="KAB2953932.1"/>
    </source>
</evidence>
<dbReference type="OrthoDB" id="9803021at2"/>
<dbReference type="InterPro" id="IPR015867">
    <property type="entry name" value="N-reg_PII/ATP_PRibTrfase_C"/>
</dbReference>